<evidence type="ECO:0000313" key="3">
    <source>
        <dbReference type="EMBL" id="OCX15897.1"/>
    </source>
</evidence>
<sequence length="134" mass="14749">MKTMFLALALFATGAHAASNPAANPCDGVEEDQQTLECSVYSRDTAEKLLTENVQNVLERVQTQFGANKAQAEEFATKLKAAQEAWKKLRDADCAVEVFPAKPGTKEFNIDQNDCLTRASDERSEYLDTVAQSE</sequence>
<proteinExistence type="predicted"/>
<reference evidence="4" key="3">
    <citation type="submission" date="2019-12" db="EMBL/GenBank/DDBJ databases">
        <title>endophytic bacteria associated with Panax ginseng seedlings.</title>
        <authorList>
            <person name="Park J.M."/>
            <person name="Shin R."/>
            <person name="Jo S.H."/>
        </authorList>
    </citation>
    <scope>NUCLEOTIDE SEQUENCE</scope>
    <source>
        <strain evidence="4">PgKB30</strain>
    </source>
</reference>
<protein>
    <recommendedName>
        <fullName evidence="2">Lysozyme inhibitor LprI-like N-terminal domain-containing protein</fullName>
    </recommendedName>
</protein>
<evidence type="ECO:0000259" key="2">
    <source>
        <dbReference type="Pfam" id="PF07007"/>
    </source>
</evidence>
<dbReference type="InterPro" id="IPR009739">
    <property type="entry name" value="LprI-like_N"/>
</dbReference>
<evidence type="ECO:0000313" key="5">
    <source>
        <dbReference type="Proteomes" id="UP000095143"/>
    </source>
</evidence>
<feature type="signal peptide" evidence="1">
    <location>
        <begin position="1"/>
        <end position="17"/>
    </location>
</feature>
<keyword evidence="6" id="KW-1185">Reference proteome</keyword>
<dbReference type="Gene3D" id="1.20.1270.180">
    <property type="match status" value="1"/>
</dbReference>
<dbReference type="AlphaFoldDB" id="A0A1C2DMB3"/>
<evidence type="ECO:0000256" key="1">
    <source>
        <dbReference type="SAM" id="SignalP"/>
    </source>
</evidence>
<organism evidence="3 5">
    <name type="scientific">Pseudomonas graminis</name>
    <dbReference type="NCBI Taxonomy" id="158627"/>
    <lineage>
        <taxon>Bacteria</taxon>
        <taxon>Pseudomonadati</taxon>
        <taxon>Pseudomonadota</taxon>
        <taxon>Gammaproteobacteria</taxon>
        <taxon>Pseudomonadales</taxon>
        <taxon>Pseudomonadaceae</taxon>
        <taxon>Pseudomonas</taxon>
    </lineage>
</organism>
<keyword evidence="1" id="KW-0732">Signal</keyword>
<dbReference type="Proteomes" id="UP000095143">
    <property type="component" value="Unassembled WGS sequence"/>
</dbReference>
<dbReference type="KEGG" id="pgg:FX982_01200"/>
<reference evidence="3 5" key="1">
    <citation type="submission" date="2016-08" db="EMBL/GenBank/DDBJ databases">
        <title>Whole genome sequence of Pseudomonas graminis strain UASWS1507, a potential biological control agent for agriculture.</title>
        <authorList>
            <person name="Crovadore J."/>
            <person name="Calmin G."/>
            <person name="Chablais R."/>
            <person name="Cochard B."/>
            <person name="Lefort F."/>
        </authorList>
    </citation>
    <scope>NUCLEOTIDE SEQUENCE [LARGE SCALE GENOMIC DNA]</scope>
    <source>
        <strain evidence="3 5">UASWS1507</strain>
    </source>
</reference>
<evidence type="ECO:0000313" key="6">
    <source>
        <dbReference type="Proteomes" id="UP000501989"/>
    </source>
</evidence>
<accession>A0A1C2DMB3</accession>
<feature type="chain" id="PRO_5035548849" description="Lysozyme inhibitor LprI-like N-terminal domain-containing protein" evidence="1">
    <location>
        <begin position="18"/>
        <end position="134"/>
    </location>
</feature>
<dbReference type="RefSeq" id="WP_065991249.1">
    <property type="nucleotide sequence ID" value="NZ_CP053746.1"/>
</dbReference>
<dbReference type="Proteomes" id="UP000501989">
    <property type="component" value="Chromosome"/>
</dbReference>
<feature type="domain" description="Lysozyme inhibitor LprI-like N-terminal" evidence="2">
    <location>
        <begin position="26"/>
        <end position="127"/>
    </location>
</feature>
<evidence type="ECO:0000313" key="4">
    <source>
        <dbReference type="EMBL" id="QKF50263.1"/>
    </source>
</evidence>
<dbReference type="OrthoDB" id="7014873at2"/>
<dbReference type="EMBL" id="MDEN01000066">
    <property type="protein sequence ID" value="OCX15897.1"/>
    <property type="molecule type" value="Genomic_DNA"/>
</dbReference>
<gene>
    <name evidence="3" type="ORF">BBI10_19445</name>
    <name evidence="4" type="ORF">FX982_01200</name>
</gene>
<reference evidence="6" key="2">
    <citation type="submission" date="2019-12" db="EMBL/GenBank/DDBJ databases">
        <title>Endophytic bacteria associated with Panax ginseng seedlings.</title>
        <authorList>
            <person name="Park J.M."/>
            <person name="Shin R."/>
            <person name="Jo S.H."/>
        </authorList>
    </citation>
    <scope>NUCLEOTIDE SEQUENCE [LARGE SCALE GENOMIC DNA]</scope>
    <source>
        <strain evidence="6">PgKB30</strain>
    </source>
</reference>
<name>A0A1C2DMB3_9PSED</name>
<dbReference type="Pfam" id="PF07007">
    <property type="entry name" value="LprI"/>
    <property type="match status" value="1"/>
</dbReference>
<dbReference type="EMBL" id="CP053746">
    <property type="protein sequence ID" value="QKF50263.1"/>
    <property type="molecule type" value="Genomic_DNA"/>
</dbReference>